<evidence type="ECO:0000313" key="3">
    <source>
        <dbReference type="EMBL" id="PQA89524.1"/>
    </source>
</evidence>
<dbReference type="Gene3D" id="2.50.20.10">
    <property type="entry name" value="Lipoprotein localisation LolA/LolB/LppX"/>
    <property type="match status" value="1"/>
</dbReference>
<keyword evidence="3" id="KW-0449">Lipoprotein</keyword>
<dbReference type="InterPro" id="IPR033399">
    <property type="entry name" value="TP_0789-like"/>
</dbReference>
<dbReference type="OrthoDB" id="9803781at2"/>
<accession>A0A2S7KAH6</accession>
<dbReference type="Pfam" id="PF17131">
    <property type="entry name" value="LolA_like"/>
    <property type="match status" value="1"/>
</dbReference>
<feature type="domain" description="Uncharacterized protein TP-0789" evidence="2">
    <location>
        <begin position="76"/>
        <end position="255"/>
    </location>
</feature>
<dbReference type="RefSeq" id="WP_104828226.1">
    <property type="nucleotide sequence ID" value="NZ_PJCH01000001.1"/>
</dbReference>
<dbReference type="AlphaFoldDB" id="A0A2S7KAH6"/>
<gene>
    <name evidence="3" type="ORF">CW354_01240</name>
</gene>
<evidence type="ECO:0000256" key="1">
    <source>
        <dbReference type="SAM" id="SignalP"/>
    </source>
</evidence>
<reference evidence="3 4" key="1">
    <citation type="submission" date="2017-12" db="EMBL/GenBank/DDBJ databases">
        <authorList>
            <person name="Hurst M.R.H."/>
        </authorList>
    </citation>
    <scope>NUCLEOTIDE SEQUENCE [LARGE SCALE GENOMIC DNA]</scope>
    <source>
        <strain evidence="3 4">SY-3-19</strain>
    </source>
</reference>
<feature type="chain" id="PRO_5015627631" evidence="1">
    <location>
        <begin position="23"/>
        <end position="263"/>
    </location>
</feature>
<organism evidence="3 4">
    <name type="scientific">Hyphococcus luteus</name>
    <dbReference type="NCBI Taxonomy" id="2058213"/>
    <lineage>
        <taxon>Bacteria</taxon>
        <taxon>Pseudomonadati</taxon>
        <taxon>Pseudomonadota</taxon>
        <taxon>Alphaproteobacteria</taxon>
        <taxon>Parvularculales</taxon>
        <taxon>Parvularculaceae</taxon>
        <taxon>Hyphococcus</taxon>
    </lineage>
</organism>
<dbReference type="EMBL" id="PJCH01000001">
    <property type="protein sequence ID" value="PQA89524.1"/>
    <property type="molecule type" value="Genomic_DNA"/>
</dbReference>
<evidence type="ECO:0000313" key="4">
    <source>
        <dbReference type="Proteomes" id="UP000239504"/>
    </source>
</evidence>
<name>A0A2S7KAH6_9PROT</name>
<protein>
    <submittedName>
        <fullName evidence="3">Outer membrane lipoprotein-sorting protein</fullName>
    </submittedName>
</protein>
<dbReference type="CDD" id="cd16329">
    <property type="entry name" value="LolA_like"/>
    <property type="match status" value="1"/>
</dbReference>
<comment type="caution">
    <text evidence="3">The sequence shown here is derived from an EMBL/GenBank/DDBJ whole genome shotgun (WGS) entry which is preliminary data.</text>
</comment>
<evidence type="ECO:0000259" key="2">
    <source>
        <dbReference type="Pfam" id="PF17131"/>
    </source>
</evidence>
<proteinExistence type="predicted"/>
<feature type="signal peptide" evidence="1">
    <location>
        <begin position="1"/>
        <end position="22"/>
    </location>
</feature>
<dbReference type="Proteomes" id="UP000239504">
    <property type="component" value="Unassembled WGS sequence"/>
</dbReference>
<keyword evidence="4" id="KW-1185">Reference proteome</keyword>
<keyword evidence="1" id="KW-0732">Signal</keyword>
<sequence length="263" mass="30155">MLSKTLKLAAAVTALSISTAFAQDVQEIVDKASAAAYYQGEDGRAKVHMSIKDSQERERTRDFVILRKDIGDVDNGEQRFYVFFERPADVNKTAFLVWKQPHADDDRWLYLPALDLVKRIAPSDERTSFVGSHFFYEDVSGRNPDEDNHVLEEETDDYYVVRSTPKDASDVEFSSYKNWIHKASFIPVKTEYYDENGEAYRTYTALGVETIDGHPTVVKSSMADERIGGVTEMTYSEVAYDTGLPEDIFTERYLRNPPRRELR</sequence>